<dbReference type="InterPro" id="IPR038765">
    <property type="entry name" value="Papain-like_cys_pep_sf"/>
</dbReference>
<protein>
    <submittedName>
        <fullName evidence="2">Transglutaminase domain-containing protein</fullName>
    </submittedName>
</protein>
<accession>A0A4R5AU15</accession>
<comment type="caution">
    <text evidence="2">The sequence shown here is derived from an EMBL/GenBank/DDBJ whole genome shotgun (WGS) entry which is preliminary data.</text>
</comment>
<gene>
    <name evidence="2" type="ORF">E0F89_11455</name>
</gene>
<sequence>MSRSFIWYFRRHPILYKIRFRLLSKRSCRDSIEDFSYNEMNKKTDIPKIYHELNSLIFKQLKSEITDLDKAKQIATWLRNNIKGGPGLGKSSATALRKMMNGEGGVCSDFSQVFNNFCVINDLKVKEWGLKIMSNDSAISGGHAFNEVYSKEFQKWVLIDVSKSILFYDVSPGIPLSVFEIVQRKNENHKISFSSFNDLITTENKRINDLYVTSDFSAFVITNYSNKVYDSYLDKLTFLPESIIHGLLFLIGKSYTFEFLKNKENKKESLDHLKKK</sequence>
<dbReference type="Gene3D" id="3.10.620.30">
    <property type="match status" value="1"/>
</dbReference>
<dbReference type="InterPro" id="IPR002931">
    <property type="entry name" value="Transglutaminase-like"/>
</dbReference>
<organism evidence="2 3">
    <name type="scientific">Flavobacterium caseinilyticum</name>
    <dbReference type="NCBI Taxonomy" id="2541732"/>
    <lineage>
        <taxon>Bacteria</taxon>
        <taxon>Pseudomonadati</taxon>
        <taxon>Bacteroidota</taxon>
        <taxon>Flavobacteriia</taxon>
        <taxon>Flavobacteriales</taxon>
        <taxon>Flavobacteriaceae</taxon>
        <taxon>Flavobacterium</taxon>
    </lineage>
</organism>
<dbReference type="SUPFAM" id="SSF54001">
    <property type="entry name" value="Cysteine proteinases"/>
    <property type="match status" value="1"/>
</dbReference>
<proteinExistence type="predicted"/>
<dbReference type="AlphaFoldDB" id="A0A4R5AU15"/>
<keyword evidence="3" id="KW-1185">Reference proteome</keyword>
<dbReference type="Proteomes" id="UP000295278">
    <property type="component" value="Unassembled WGS sequence"/>
</dbReference>
<evidence type="ECO:0000259" key="1">
    <source>
        <dbReference type="Pfam" id="PF01841"/>
    </source>
</evidence>
<feature type="domain" description="Transglutaminase-like" evidence="1">
    <location>
        <begin position="62"/>
        <end position="160"/>
    </location>
</feature>
<evidence type="ECO:0000313" key="3">
    <source>
        <dbReference type="Proteomes" id="UP000295278"/>
    </source>
</evidence>
<name>A0A4R5AU15_9FLAO</name>
<evidence type="ECO:0000313" key="2">
    <source>
        <dbReference type="EMBL" id="TDD75500.1"/>
    </source>
</evidence>
<dbReference type="Pfam" id="PF01841">
    <property type="entry name" value="Transglut_core"/>
    <property type="match status" value="1"/>
</dbReference>
<dbReference type="EMBL" id="SMFM01000005">
    <property type="protein sequence ID" value="TDD75500.1"/>
    <property type="molecule type" value="Genomic_DNA"/>
</dbReference>
<dbReference type="OrthoDB" id="1133974at2"/>
<reference evidence="2 3" key="1">
    <citation type="submission" date="2019-03" db="EMBL/GenBank/DDBJ databases">
        <title>Flavobacterium AT-3-2 sp. nov., isolated from arctic soil.</title>
        <authorList>
            <person name="Chaudhary D.K."/>
        </authorList>
    </citation>
    <scope>NUCLEOTIDE SEQUENCE [LARGE SCALE GENOMIC DNA]</scope>
    <source>
        <strain evidence="2 3">AT-3-2</strain>
    </source>
</reference>